<organism evidence="1 2">
    <name type="scientific">Lysinibacillus pakistanensis</name>
    <dbReference type="NCBI Taxonomy" id="759811"/>
    <lineage>
        <taxon>Bacteria</taxon>
        <taxon>Bacillati</taxon>
        <taxon>Bacillota</taxon>
        <taxon>Bacilli</taxon>
        <taxon>Bacillales</taxon>
        <taxon>Bacillaceae</taxon>
        <taxon>Lysinibacillus</taxon>
    </lineage>
</organism>
<dbReference type="AlphaFoldDB" id="A0AAX3WWN0"/>
<dbReference type="EMBL" id="CP126101">
    <property type="protein sequence ID" value="WHY52014.1"/>
    <property type="molecule type" value="Genomic_DNA"/>
</dbReference>
<accession>A0AAX3WWN0</accession>
<evidence type="ECO:0000313" key="1">
    <source>
        <dbReference type="EMBL" id="WHY52014.1"/>
    </source>
</evidence>
<reference evidence="1" key="1">
    <citation type="submission" date="2023-05" db="EMBL/GenBank/DDBJ databases">
        <title>Comparative genomics of Bacillaceae isolates and their secondary metabolite potential.</title>
        <authorList>
            <person name="Song L."/>
            <person name="Nielsen L.J."/>
            <person name="Mohite O."/>
            <person name="Xu X."/>
            <person name="Weber T."/>
            <person name="Kovacs A.T."/>
        </authorList>
    </citation>
    <scope>NUCLEOTIDE SEQUENCE</scope>
    <source>
        <strain evidence="1">LY1</strain>
    </source>
</reference>
<evidence type="ECO:0000313" key="2">
    <source>
        <dbReference type="Proteomes" id="UP001178322"/>
    </source>
</evidence>
<dbReference type="RefSeq" id="WP_283870501.1">
    <property type="nucleotide sequence ID" value="NZ_CP126101.1"/>
</dbReference>
<gene>
    <name evidence="1" type="ORF">QNH24_01935</name>
</gene>
<protein>
    <submittedName>
        <fullName evidence="1">Uncharacterized protein</fullName>
    </submittedName>
</protein>
<sequence>MLEHIKQKITSLEDLVDSGSVNISLLNDFNWLIQQVEEKQEGLKEIENITEGLTLFNPTYEKIYNIAINAIGGNEDD</sequence>
<proteinExistence type="predicted"/>
<dbReference type="Proteomes" id="UP001178322">
    <property type="component" value="Chromosome"/>
</dbReference>
<name>A0AAX3WWN0_9BACI</name>